<keyword evidence="3" id="KW-1185">Reference proteome</keyword>
<name>A0A820RPJ8_9BILA</name>
<sequence>MRPVQTQLQRITSPRHEIAPEQALDGEILIMIRQRRVYIVHPEIDDNFLLNNDLGNGNVNPTGIPETVNNADLGLMVSLQVELLKAMKYFVELGRITYRIAGLLFNAIKQHIIRR</sequence>
<proteinExistence type="predicted"/>
<reference evidence="2" key="1">
    <citation type="submission" date="2021-02" db="EMBL/GenBank/DDBJ databases">
        <authorList>
            <person name="Nowell W R."/>
        </authorList>
    </citation>
    <scope>NUCLEOTIDE SEQUENCE</scope>
</reference>
<accession>A0A820RPJ8</accession>
<organism evidence="2 3">
    <name type="scientific">Rotaria magnacalcarata</name>
    <dbReference type="NCBI Taxonomy" id="392030"/>
    <lineage>
        <taxon>Eukaryota</taxon>
        <taxon>Metazoa</taxon>
        <taxon>Spiralia</taxon>
        <taxon>Gnathifera</taxon>
        <taxon>Rotifera</taxon>
        <taxon>Eurotatoria</taxon>
        <taxon>Bdelloidea</taxon>
        <taxon>Philodinida</taxon>
        <taxon>Philodinidae</taxon>
        <taxon>Rotaria</taxon>
    </lineage>
</organism>
<evidence type="ECO:0000313" key="1">
    <source>
        <dbReference type="EMBL" id="CAF4345998.1"/>
    </source>
</evidence>
<evidence type="ECO:0000313" key="3">
    <source>
        <dbReference type="Proteomes" id="UP000663866"/>
    </source>
</evidence>
<gene>
    <name evidence="2" type="ORF">OVN521_LOCUS37143</name>
    <name evidence="1" type="ORF">UXM345_LOCUS35762</name>
</gene>
<dbReference type="EMBL" id="CAJOBF010015216">
    <property type="protein sequence ID" value="CAF4345998.1"/>
    <property type="molecule type" value="Genomic_DNA"/>
</dbReference>
<dbReference type="EMBL" id="CAJOBG010044716">
    <property type="protein sequence ID" value="CAF4438384.1"/>
    <property type="molecule type" value="Genomic_DNA"/>
</dbReference>
<dbReference type="Proteomes" id="UP000663842">
    <property type="component" value="Unassembled WGS sequence"/>
</dbReference>
<dbReference type="AlphaFoldDB" id="A0A820RPJ8"/>
<protein>
    <submittedName>
        <fullName evidence="2">Uncharacterized protein</fullName>
    </submittedName>
</protein>
<dbReference type="Proteomes" id="UP000663866">
    <property type="component" value="Unassembled WGS sequence"/>
</dbReference>
<comment type="caution">
    <text evidence="2">The sequence shown here is derived from an EMBL/GenBank/DDBJ whole genome shotgun (WGS) entry which is preliminary data.</text>
</comment>
<evidence type="ECO:0000313" key="2">
    <source>
        <dbReference type="EMBL" id="CAF4438384.1"/>
    </source>
</evidence>